<dbReference type="EMBL" id="VRYZ01000001">
    <property type="protein sequence ID" value="TXS94445.1"/>
    <property type="molecule type" value="Genomic_DNA"/>
</dbReference>
<evidence type="ECO:0000313" key="2">
    <source>
        <dbReference type="Proteomes" id="UP000321933"/>
    </source>
</evidence>
<dbReference type="OrthoDB" id="6402248at2"/>
<accession>A0A5C9A0P8</accession>
<dbReference type="Pfam" id="PF14091">
    <property type="entry name" value="DUF4269"/>
    <property type="match status" value="1"/>
</dbReference>
<evidence type="ECO:0000313" key="1">
    <source>
        <dbReference type="EMBL" id="TXS94445.1"/>
    </source>
</evidence>
<gene>
    <name evidence="1" type="ORF">FVW59_00560</name>
</gene>
<dbReference type="AlphaFoldDB" id="A0A5C9A0P8"/>
<name>A0A5C9A0P8_9GAMM</name>
<keyword evidence="2" id="KW-1185">Reference proteome</keyword>
<sequence length="186" mass="20875">MLPDRLAIKGRGRVETRLVLAKEAVADCQVLAILAAFSPEIVSTIYVGFDTPDSDIDIVCSCSDAGAFERVFSRAYASCDGYVFTQRDDYAVGRFRWRDFMFEVFVAGTPVTEQLGYRHFKLMQRLSRIGGERFRQRVRALKLSGLKTEPALCALLGLPGDPYQAVLVVETWSDREILDMIDAHLV</sequence>
<organism evidence="1 2">
    <name type="scientific">Parahaliea aestuarii</name>
    <dbReference type="NCBI Taxonomy" id="1852021"/>
    <lineage>
        <taxon>Bacteria</taxon>
        <taxon>Pseudomonadati</taxon>
        <taxon>Pseudomonadota</taxon>
        <taxon>Gammaproteobacteria</taxon>
        <taxon>Cellvibrionales</taxon>
        <taxon>Halieaceae</taxon>
        <taxon>Parahaliea</taxon>
    </lineage>
</organism>
<proteinExistence type="predicted"/>
<dbReference type="InterPro" id="IPR025365">
    <property type="entry name" value="DUF4269"/>
</dbReference>
<protein>
    <submittedName>
        <fullName evidence="1">DUF4269 domain-containing protein</fullName>
    </submittedName>
</protein>
<dbReference type="Proteomes" id="UP000321933">
    <property type="component" value="Unassembled WGS sequence"/>
</dbReference>
<comment type="caution">
    <text evidence="1">The sequence shown here is derived from an EMBL/GenBank/DDBJ whole genome shotgun (WGS) entry which is preliminary data.</text>
</comment>
<reference evidence="1 2" key="1">
    <citation type="submission" date="2019-08" db="EMBL/GenBank/DDBJ databases">
        <title>Parahaliea maris sp. nov., isolated from the surface seawater.</title>
        <authorList>
            <person name="Liu Y."/>
        </authorList>
    </citation>
    <scope>NUCLEOTIDE SEQUENCE [LARGE SCALE GENOMIC DNA]</scope>
    <source>
        <strain evidence="1 2">S2-26</strain>
    </source>
</reference>